<dbReference type="EMBL" id="BOPO01000001">
    <property type="protein sequence ID" value="GIL24805.1"/>
    <property type="molecule type" value="Genomic_DNA"/>
</dbReference>
<evidence type="ECO:0000256" key="5">
    <source>
        <dbReference type="SAM" id="Phobius"/>
    </source>
</evidence>
<dbReference type="Pfam" id="PF04193">
    <property type="entry name" value="PQ-loop"/>
    <property type="match status" value="1"/>
</dbReference>
<evidence type="ECO:0000256" key="1">
    <source>
        <dbReference type="ARBA" id="ARBA00004141"/>
    </source>
</evidence>
<reference evidence="7" key="1">
    <citation type="journal article" date="2021" name="Int. J. Syst. Evol. Microbiol.">
        <title>Actinocatenispora comari sp. nov., an endophytic actinomycete isolated from aerial parts of Comarum salesowianum.</title>
        <authorList>
            <person name="Oyunbileg N."/>
            <person name="Iizaka Y."/>
            <person name="Hamada M."/>
            <person name="Davaapurev B.O."/>
            <person name="Fukumoto A."/>
            <person name="Tsetseg B."/>
            <person name="Kato F."/>
            <person name="Tamura T."/>
            <person name="Batkhuu J."/>
            <person name="Anzai Y."/>
        </authorList>
    </citation>
    <scope>NUCLEOTIDE SEQUENCE [LARGE SCALE GENOMIC DNA]</scope>
    <source>
        <strain evidence="7">NUM-2625</strain>
    </source>
</reference>
<dbReference type="RefSeq" id="WP_207122429.1">
    <property type="nucleotide sequence ID" value="NZ_BOPO01000001.1"/>
</dbReference>
<proteinExistence type="predicted"/>
<sequence>MIAFLGFFAAALSTCSLVPQVYRSVRTRSTGDLAWGYLLAMLAGGIAWLSYGLATHDVAVVVANATCFALSAVIAATKLHGRIRPVAALTVLPGVQATALGTEPTAVEPAA</sequence>
<dbReference type="InterPro" id="IPR006603">
    <property type="entry name" value="PQ-loop_rpt"/>
</dbReference>
<evidence type="ECO:0000313" key="7">
    <source>
        <dbReference type="Proteomes" id="UP000614996"/>
    </source>
</evidence>
<dbReference type="Proteomes" id="UP000614996">
    <property type="component" value="Unassembled WGS sequence"/>
</dbReference>
<comment type="caution">
    <text evidence="6">The sequence shown here is derived from an EMBL/GenBank/DDBJ whole genome shotgun (WGS) entry which is preliminary data.</text>
</comment>
<keyword evidence="7" id="KW-1185">Reference proteome</keyword>
<feature type="transmembrane region" description="Helical" evidence="5">
    <location>
        <begin position="58"/>
        <end position="76"/>
    </location>
</feature>
<organism evidence="6 7">
    <name type="scientific">Actinocatenispora comari</name>
    <dbReference type="NCBI Taxonomy" id="2807577"/>
    <lineage>
        <taxon>Bacteria</taxon>
        <taxon>Bacillati</taxon>
        <taxon>Actinomycetota</taxon>
        <taxon>Actinomycetes</taxon>
        <taxon>Micromonosporales</taxon>
        <taxon>Micromonosporaceae</taxon>
        <taxon>Actinocatenispora</taxon>
    </lineage>
</organism>
<accession>A0A8J4EID2</accession>
<protein>
    <recommendedName>
        <fullName evidence="8">MtN3 and saliva related transmembrane protein</fullName>
    </recommendedName>
</protein>
<evidence type="ECO:0000256" key="4">
    <source>
        <dbReference type="ARBA" id="ARBA00023136"/>
    </source>
</evidence>
<evidence type="ECO:0000256" key="2">
    <source>
        <dbReference type="ARBA" id="ARBA00022692"/>
    </source>
</evidence>
<evidence type="ECO:0000256" key="3">
    <source>
        <dbReference type="ARBA" id="ARBA00022989"/>
    </source>
</evidence>
<dbReference type="AlphaFoldDB" id="A0A8J4EID2"/>
<keyword evidence="3 5" id="KW-1133">Transmembrane helix</keyword>
<evidence type="ECO:0000313" key="6">
    <source>
        <dbReference type="EMBL" id="GIL24805.1"/>
    </source>
</evidence>
<dbReference type="GO" id="GO:0016020">
    <property type="term" value="C:membrane"/>
    <property type="evidence" value="ECO:0007669"/>
    <property type="project" value="UniProtKB-SubCell"/>
</dbReference>
<keyword evidence="2 5" id="KW-0812">Transmembrane</keyword>
<comment type="subcellular location">
    <subcellularLocation>
        <location evidence="1">Membrane</location>
        <topology evidence="1">Multi-pass membrane protein</topology>
    </subcellularLocation>
</comment>
<gene>
    <name evidence="6" type="ORF">NUM_00600</name>
</gene>
<evidence type="ECO:0008006" key="8">
    <source>
        <dbReference type="Google" id="ProtNLM"/>
    </source>
</evidence>
<keyword evidence="4 5" id="KW-0472">Membrane</keyword>
<dbReference type="Gene3D" id="1.20.1280.290">
    <property type="match status" value="1"/>
</dbReference>
<feature type="transmembrane region" description="Helical" evidence="5">
    <location>
        <begin position="33"/>
        <end position="51"/>
    </location>
</feature>
<name>A0A8J4EID2_9ACTN</name>